<dbReference type="EMBL" id="JACHGY010000001">
    <property type="protein sequence ID" value="MBB6428424.1"/>
    <property type="molecule type" value="Genomic_DNA"/>
</dbReference>
<keyword evidence="3" id="KW-1185">Reference proteome</keyword>
<reference evidence="2 3" key="1">
    <citation type="submission" date="2020-08" db="EMBL/GenBank/DDBJ databases">
        <title>Genomic Encyclopedia of Type Strains, Phase IV (KMG-IV): sequencing the most valuable type-strain genomes for metagenomic binning, comparative biology and taxonomic classification.</title>
        <authorList>
            <person name="Goeker M."/>
        </authorList>
    </citation>
    <scope>NUCLEOTIDE SEQUENCE [LARGE SCALE GENOMIC DNA]</scope>
    <source>
        <strain evidence="2 3">DSM 103725</strain>
    </source>
</reference>
<keyword evidence="1" id="KW-0472">Membrane</keyword>
<evidence type="ECO:0000256" key="1">
    <source>
        <dbReference type="SAM" id="Phobius"/>
    </source>
</evidence>
<dbReference type="Proteomes" id="UP000541810">
    <property type="component" value="Unassembled WGS sequence"/>
</dbReference>
<feature type="transmembrane region" description="Helical" evidence="1">
    <location>
        <begin position="59"/>
        <end position="83"/>
    </location>
</feature>
<dbReference type="AlphaFoldDB" id="A0A7X0H5Z8"/>
<organism evidence="2 3">
    <name type="scientific">Algisphaera agarilytica</name>
    <dbReference type="NCBI Taxonomy" id="1385975"/>
    <lineage>
        <taxon>Bacteria</taxon>
        <taxon>Pseudomonadati</taxon>
        <taxon>Planctomycetota</taxon>
        <taxon>Phycisphaerae</taxon>
        <taxon>Phycisphaerales</taxon>
        <taxon>Phycisphaeraceae</taxon>
        <taxon>Algisphaera</taxon>
    </lineage>
</organism>
<accession>A0A7X0H5Z8</accession>
<gene>
    <name evidence="2" type="ORF">HNQ40_000230</name>
</gene>
<protein>
    <submittedName>
        <fullName evidence="2">Uncharacterized protein</fullName>
    </submittedName>
</protein>
<name>A0A7X0H5Z8_9BACT</name>
<keyword evidence="1" id="KW-1133">Transmembrane helix</keyword>
<evidence type="ECO:0000313" key="3">
    <source>
        <dbReference type="Proteomes" id="UP000541810"/>
    </source>
</evidence>
<keyword evidence="1" id="KW-0812">Transmembrane</keyword>
<dbReference type="RefSeq" id="WP_184675551.1">
    <property type="nucleotide sequence ID" value="NZ_JACHGY010000001.1"/>
</dbReference>
<evidence type="ECO:0000313" key="2">
    <source>
        <dbReference type="EMBL" id="MBB6428424.1"/>
    </source>
</evidence>
<sequence length="475" mass="54101">MRWARRIWEDFNGLVTPADLMGVVGLWLYKGTARRTMAVALTFAGLLVLRKKVDTGVSLGSAVSGTGLILLVSFLGGIALMVLSGSVARRDLKLAEAKGSNLLENMKKSRASIHADVLWDHVFKYEQDLAGPEDIAAEKQALALHRDAIEEMMADVFRCGTHPPRVFQGLGLTEEGFHLAFDFGVRAPLSRSVLRRQLRYDFSKVSHWYDGAPFHHTDTKLEEQFQAGDELGDAQRMAGMNWFDSLRQTRLRSTQMMWMRFISRAIQIRVAQACRSLDEDYPGFDFLPDHFLWPNAMAEQTVKSTLGEEALVALIDTRRRVFQRVFNREPELAKNLMKKAVYPNFELATELRRRFDPEYVVGALDQSWQDGLCRFGRAIPAESRRMRKVQAFIESTRRGLEELDQRPEGEAVRGLTPLEQRAVRIAHHCGQDAAISAVLPKARRINRLLLAVRVHHTLAQLEMMDYEFYLDEILN</sequence>
<comment type="caution">
    <text evidence="2">The sequence shown here is derived from an EMBL/GenBank/DDBJ whole genome shotgun (WGS) entry which is preliminary data.</text>
</comment>
<proteinExistence type="predicted"/>